<dbReference type="InterPro" id="IPR013729">
    <property type="entry name" value="MBF1_N"/>
</dbReference>
<keyword evidence="10" id="KW-1185">Reference proteome</keyword>
<comment type="caution">
    <text evidence="8">The sequence shown here is derived from an EMBL/GenBank/DDBJ whole genome shotgun (WGS) entry which is preliminary data.</text>
</comment>
<dbReference type="SMART" id="SM00530">
    <property type="entry name" value="HTH_XRE"/>
    <property type="match status" value="1"/>
</dbReference>
<evidence type="ECO:0000256" key="4">
    <source>
        <dbReference type="ARBA" id="ARBA00023163"/>
    </source>
</evidence>
<dbReference type="STRING" id="286115.A0A507CF64"/>
<accession>A0A507CF64</accession>
<evidence type="ECO:0000256" key="6">
    <source>
        <dbReference type="SAM" id="MobiDB-lite"/>
    </source>
</evidence>
<dbReference type="GO" id="GO:0003677">
    <property type="term" value="F:DNA binding"/>
    <property type="evidence" value="ECO:0007669"/>
    <property type="project" value="UniProtKB-KW"/>
</dbReference>
<protein>
    <recommendedName>
        <fullName evidence="7">HTH cro/C1-type domain-containing protein</fullName>
    </recommendedName>
</protein>
<dbReference type="FunFam" id="1.10.260.40:FF:000018">
    <property type="entry name" value="Multiprotein bridging factor 1"/>
    <property type="match status" value="1"/>
</dbReference>
<dbReference type="Pfam" id="PF01381">
    <property type="entry name" value="HTH_3"/>
    <property type="match status" value="1"/>
</dbReference>
<dbReference type="CDD" id="cd00093">
    <property type="entry name" value="HTH_XRE"/>
    <property type="match status" value="1"/>
</dbReference>
<dbReference type="Pfam" id="PF08523">
    <property type="entry name" value="MBF1"/>
    <property type="match status" value="1"/>
</dbReference>
<comment type="function">
    <text evidence="5">Transcriptional coactivator that stimulates GCN4-dependent transcriptional activity by bridging the DNA-binding region of GCN4 and TBP (SPT15), thereby recruiting TBP to GCN4-bound promoters. Involved in induction of the ribosome quality control (RQC) pathway; a pathway that degrades nascent peptide chains during problematic translation. Required to prevent stalled ribosomes from frameshifting.</text>
</comment>
<dbReference type="SUPFAM" id="SSF47413">
    <property type="entry name" value="lambda repressor-like DNA-binding domains"/>
    <property type="match status" value="1"/>
</dbReference>
<proteinExistence type="inferred from homology"/>
<dbReference type="EMBL" id="QEAN01000267">
    <property type="protein sequence ID" value="TPX41550.1"/>
    <property type="molecule type" value="Genomic_DNA"/>
</dbReference>
<feature type="compositionally biased region" description="Low complexity" evidence="6">
    <location>
        <begin position="61"/>
        <end position="70"/>
    </location>
</feature>
<organism evidence="8 11">
    <name type="scientific">Synchytrium endobioticum</name>
    <dbReference type="NCBI Taxonomy" id="286115"/>
    <lineage>
        <taxon>Eukaryota</taxon>
        <taxon>Fungi</taxon>
        <taxon>Fungi incertae sedis</taxon>
        <taxon>Chytridiomycota</taxon>
        <taxon>Chytridiomycota incertae sedis</taxon>
        <taxon>Chytridiomycetes</taxon>
        <taxon>Synchytriales</taxon>
        <taxon>Synchytriaceae</taxon>
        <taxon>Synchytrium</taxon>
    </lineage>
</organism>
<evidence type="ECO:0000313" key="11">
    <source>
        <dbReference type="Proteomes" id="UP000320475"/>
    </source>
</evidence>
<evidence type="ECO:0000313" key="8">
    <source>
        <dbReference type="EMBL" id="TPX39727.1"/>
    </source>
</evidence>
<gene>
    <name evidence="8" type="ORF">SeLEV6574_g07023</name>
    <name evidence="9" type="ORF">SeMB42_g05525</name>
</gene>
<feature type="domain" description="HTH cro/C1-type" evidence="7">
    <location>
        <begin position="95"/>
        <end position="150"/>
    </location>
</feature>
<reference evidence="10 11" key="1">
    <citation type="journal article" date="2019" name="Sci. Rep.">
        <title>Comparative genomics of chytrid fungi reveal insights into the obligate biotrophic and pathogenic lifestyle of Synchytrium endobioticum.</title>
        <authorList>
            <person name="van de Vossenberg B.T.L.H."/>
            <person name="Warris S."/>
            <person name="Nguyen H.D.T."/>
            <person name="van Gent-Pelzer M.P.E."/>
            <person name="Joly D.L."/>
            <person name="van de Geest H.C."/>
            <person name="Bonants P.J.M."/>
            <person name="Smith D.S."/>
            <person name="Levesque C.A."/>
            <person name="van der Lee T.A.J."/>
        </authorList>
    </citation>
    <scope>NUCLEOTIDE SEQUENCE [LARGE SCALE GENOMIC DNA]</scope>
    <source>
        <strain evidence="8 11">LEV6574</strain>
        <strain evidence="9 10">MB42</strain>
    </source>
</reference>
<dbReference type="VEuPathDB" id="FungiDB:SeMB42_g05525"/>
<evidence type="ECO:0000313" key="9">
    <source>
        <dbReference type="EMBL" id="TPX41550.1"/>
    </source>
</evidence>
<comment type="similarity">
    <text evidence="1">Belongs to the MBF1 family.</text>
</comment>
<dbReference type="PROSITE" id="PS50943">
    <property type="entry name" value="HTH_CROC1"/>
    <property type="match status" value="1"/>
</dbReference>
<evidence type="ECO:0000256" key="2">
    <source>
        <dbReference type="ARBA" id="ARBA00023015"/>
    </source>
</evidence>
<dbReference type="Gene3D" id="1.10.260.40">
    <property type="entry name" value="lambda repressor-like DNA-binding domains"/>
    <property type="match status" value="1"/>
</dbReference>
<feature type="compositionally biased region" description="Basic and acidic residues" evidence="6">
    <location>
        <begin position="25"/>
        <end position="40"/>
    </location>
</feature>
<evidence type="ECO:0000259" key="7">
    <source>
        <dbReference type="PROSITE" id="PS50943"/>
    </source>
</evidence>
<evidence type="ECO:0000256" key="5">
    <source>
        <dbReference type="ARBA" id="ARBA00035107"/>
    </source>
</evidence>
<dbReference type="PANTHER" id="PTHR10245:SF15">
    <property type="entry name" value="ENDOTHELIAL DIFFERENTIATION-RELATED FACTOR 1"/>
    <property type="match status" value="1"/>
</dbReference>
<name>A0A507CF64_9FUNG</name>
<keyword evidence="3" id="KW-0238">DNA-binding</keyword>
<feature type="region of interest" description="Disordered" evidence="6">
    <location>
        <begin position="25"/>
        <end position="79"/>
    </location>
</feature>
<sequence>MHKETSSSIAAAQTMSNVGWDDVTYLKKKPERDRVAKSEADVNAARRAGASVVTEEKKKPTSSSSTLDPSKAAKIDRETEDFHVEKVPLSLSKTIAQARQEKGLTQKELATKINQPHNIIAEYESGKAVNPNQQVLGKMERILGVKLRGKDIGAKLESKH</sequence>
<dbReference type="InterPro" id="IPR001387">
    <property type="entry name" value="Cro/C1-type_HTH"/>
</dbReference>
<keyword evidence="4" id="KW-0804">Transcription</keyword>
<dbReference type="EMBL" id="QEAM01000449">
    <property type="protein sequence ID" value="TPX39727.1"/>
    <property type="molecule type" value="Genomic_DNA"/>
</dbReference>
<keyword evidence="2" id="KW-0805">Transcription regulation</keyword>
<evidence type="ECO:0000256" key="3">
    <source>
        <dbReference type="ARBA" id="ARBA00023125"/>
    </source>
</evidence>
<dbReference type="OrthoDB" id="10253401at2759"/>
<dbReference type="PANTHER" id="PTHR10245">
    <property type="entry name" value="ENDOTHELIAL DIFFERENTIATION-RELATED FACTOR 1 MULTIPROTEIN BRIDGING FACTOR 1"/>
    <property type="match status" value="1"/>
</dbReference>
<evidence type="ECO:0000256" key="1">
    <source>
        <dbReference type="ARBA" id="ARBA00009802"/>
    </source>
</evidence>
<evidence type="ECO:0000313" key="10">
    <source>
        <dbReference type="Proteomes" id="UP000317494"/>
    </source>
</evidence>
<dbReference type="InterPro" id="IPR010982">
    <property type="entry name" value="Lambda_DNA-bd_dom_sf"/>
</dbReference>
<dbReference type="AlphaFoldDB" id="A0A507CF64"/>
<dbReference type="GO" id="GO:0005634">
    <property type="term" value="C:nucleus"/>
    <property type="evidence" value="ECO:0007669"/>
    <property type="project" value="TreeGrafter"/>
</dbReference>
<dbReference type="Proteomes" id="UP000317494">
    <property type="component" value="Unassembled WGS sequence"/>
</dbReference>
<dbReference type="Proteomes" id="UP000320475">
    <property type="component" value="Unassembled WGS sequence"/>
</dbReference>